<evidence type="ECO:0000256" key="1">
    <source>
        <dbReference type="SAM" id="Phobius"/>
    </source>
</evidence>
<proteinExistence type="predicted"/>
<dbReference type="STRING" id="1125725.HMPREF1325_0556"/>
<reference evidence="4 5" key="1">
    <citation type="submission" date="2013-08" db="EMBL/GenBank/DDBJ databases">
        <authorList>
            <person name="Durkin A.S."/>
            <person name="Haft D.R."/>
            <person name="McCorrison J."/>
            <person name="Torralba M."/>
            <person name="Gillis M."/>
            <person name="Haft D.H."/>
            <person name="Methe B."/>
            <person name="Sutton G."/>
            <person name="Nelson K.E."/>
        </authorList>
    </citation>
    <scope>NUCLEOTIDE SEQUENCE [LARGE SCALE GENOMIC DNA]</scope>
    <source>
        <strain evidence="3 5">ATCC 35536</strain>
        <strain evidence="2 4">VPI DR56BR1116</strain>
    </source>
</reference>
<dbReference type="RefSeq" id="WP_021331092.1">
    <property type="nucleotide sequence ID" value="NZ_AUZJ01000053.1"/>
</dbReference>
<comment type="caution">
    <text evidence="2">The sequence shown here is derived from an EMBL/GenBank/DDBJ whole genome shotgun (WGS) entry which is preliminary data.</text>
</comment>
<dbReference type="EMBL" id="AUZJ01000053">
    <property type="protein sequence ID" value="ERF59979.1"/>
    <property type="molecule type" value="Genomic_DNA"/>
</dbReference>
<feature type="transmembrane region" description="Helical" evidence="1">
    <location>
        <begin position="13"/>
        <end position="33"/>
    </location>
</feature>
<protein>
    <submittedName>
        <fullName evidence="2">Uncharacterized protein</fullName>
    </submittedName>
</protein>
<organism evidence="2 4">
    <name type="scientific">Treponema socranskii subsp. socranskii VPI DR56BR1116 = ATCC 35536</name>
    <dbReference type="NCBI Taxonomy" id="1125725"/>
    <lineage>
        <taxon>Bacteria</taxon>
        <taxon>Pseudomonadati</taxon>
        <taxon>Spirochaetota</taxon>
        <taxon>Spirochaetia</taxon>
        <taxon>Spirochaetales</taxon>
        <taxon>Treponemataceae</taxon>
        <taxon>Treponema</taxon>
    </lineage>
</organism>
<dbReference type="OrthoDB" id="360439at2"/>
<keyword evidence="5" id="KW-1185">Reference proteome</keyword>
<sequence length="155" mass="16776">MTERFSKEALQEYGIFAGCIVLLAIVLSVAAICTKGAMHAGIKTEIARVLEEAEPGVWHIGDFVDFAVPVSSSAACFSVKGGSGNAYTCIVRMETIYGPLPAVFISDGKHTARFIGIAGLHGRVYDAIESSGAKSQIRYWAERIPVLIRQQEERL</sequence>
<evidence type="ECO:0000313" key="5">
    <source>
        <dbReference type="Proteomes" id="UP000016646"/>
    </source>
</evidence>
<name>U2MND9_TRESO</name>
<evidence type="ECO:0000313" key="2">
    <source>
        <dbReference type="EMBL" id="ERF59979.1"/>
    </source>
</evidence>
<evidence type="ECO:0000313" key="4">
    <source>
        <dbReference type="Proteomes" id="UP000016412"/>
    </source>
</evidence>
<keyword evidence="1" id="KW-1133">Transmembrane helix</keyword>
<dbReference type="Proteomes" id="UP000016646">
    <property type="component" value="Unassembled WGS sequence"/>
</dbReference>
<dbReference type="eggNOG" id="ENOG5031CRV">
    <property type="taxonomic scope" value="Bacteria"/>
</dbReference>
<evidence type="ECO:0000313" key="3">
    <source>
        <dbReference type="EMBL" id="ERK00799.1"/>
    </source>
</evidence>
<dbReference type="Proteomes" id="UP000016412">
    <property type="component" value="Unassembled WGS sequence"/>
</dbReference>
<gene>
    <name evidence="3" type="ORF">HMPREF0860_2417</name>
    <name evidence="2" type="ORF">HMPREF1325_0556</name>
</gene>
<keyword evidence="1" id="KW-0472">Membrane</keyword>
<accession>U2MND9</accession>
<keyword evidence="1" id="KW-0812">Transmembrane</keyword>
<dbReference type="AlphaFoldDB" id="U2MND9"/>
<dbReference type="EMBL" id="AVQI01000065">
    <property type="protein sequence ID" value="ERK00799.1"/>
    <property type="molecule type" value="Genomic_DNA"/>
</dbReference>
<dbReference type="PATRIC" id="fig|1125725.3.peg.2083"/>